<keyword evidence="2" id="KW-1185">Reference proteome</keyword>
<evidence type="ECO:0008006" key="3">
    <source>
        <dbReference type="Google" id="ProtNLM"/>
    </source>
</evidence>
<organism evidence="1 2">
    <name type="scientific">Azospirillum picis</name>
    <dbReference type="NCBI Taxonomy" id="488438"/>
    <lineage>
        <taxon>Bacteria</taxon>
        <taxon>Pseudomonadati</taxon>
        <taxon>Pseudomonadota</taxon>
        <taxon>Alphaproteobacteria</taxon>
        <taxon>Rhodospirillales</taxon>
        <taxon>Azospirillaceae</taxon>
        <taxon>Azospirillum</taxon>
    </lineage>
</organism>
<dbReference type="EMBL" id="JAUSVU010000003">
    <property type="protein sequence ID" value="MDQ0532442.1"/>
    <property type="molecule type" value="Genomic_DNA"/>
</dbReference>
<dbReference type="Proteomes" id="UP001244552">
    <property type="component" value="Unassembled WGS sequence"/>
</dbReference>
<sequence length="563" mass="57646">MRLGRAIFGAAAFTVMLGVVATATVILAGPAMIAGTATDGLRAAGFPGADLRIVGIRVADGWTGLRFDFAGTSGALEDATAFDLPMTGSVTLSGAVVVGLETLDGERLVTVRPVECLSAAGQSLTADGQPLVLQQGASLCADRDAPLLRWSTGRMSLAVELRAPRLEAPAQALRGDSIVLRLRQEDTGTAPMRDLAATVGRVEVVSKPAPIVPLAVTIRAQQAGDSPWAVSGSAKDGGKLLAASLRGSFDPAAGAGEMEISTGPIVLAPDGPGLAALSPLAAGMVEQVSGALSGKATIAWAADGMKTGGQARVKDLAGRSGPVTFAGVAGDVTLSSLMPPVIPKGQTVAVGLLDVGIPLTDGTLRFGYGRDGRLDVDRAQWRWAGGTLGAAPFAIAPAKPRGTVTLRADGIDAAKLLALVDIDGLEATGRLGGTLPISFDGERVIVDNGLLEAVAPGTLRYDPANPPAALKGEEGSPTGLLMGALTDFHYDTLRVTIDGQAGGELRAGLSVRGSNPSFYDGHPVALNLKLSGALDRILRQNLDVYQLPDRLRDRMTGFDQKDP</sequence>
<evidence type="ECO:0000313" key="1">
    <source>
        <dbReference type="EMBL" id="MDQ0532442.1"/>
    </source>
</evidence>
<accession>A0ABU0MG83</accession>
<evidence type="ECO:0000313" key="2">
    <source>
        <dbReference type="Proteomes" id="UP001244552"/>
    </source>
</evidence>
<name>A0ABU0MG83_9PROT</name>
<reference evidence="1 2" key="1">
    <citation type="submission" date="2023-07" db="EMBL/GenBank/DDBJ databases">
        <title>Genomic Encyclopedia of Type Strains, Phase IV (KMG-IV): sequencing the most valuable type-strain genomes for metagenomic binning, comparative biology and taxonomic classification.</title>
        <authorList>
            <person name="Goeker M."/>
        </authorList>
    </citation>
    <scope>NUCLEOTIDE SEQUENCE [LARGE SCALE GENOMIC DNA]</scope>
    <source>
        <strain evidence="1 2">DSM 19922</strain>
    </source>
</reference>
<protein>
    <recommendedName>
        <fullName evidence="3">Dicarboxylate transport domain-containing protein</fullName>
    </recommendedName>
</protein>
<dbReference type="RefSeq" id="WP_209979772.1">
    <property type="nucleotide sequence ID" value="NZ_JAGINO010000003.1"/>
</dbReference>
<comment type="caution">
    <text evidence="1">The sequence shown here is derived from an EMBL/GenBank/DDBJ whole genome shotgun (WGS) entry which is preliminary data.</text>
</comment>
<proteinExistence type="predicted"/>
<dbReference type="InterPro" id="IPR021730">
    <property type="entry name" value="YdbH"/>
</dbReference>
<dbReference type="Pfam" id="PF11739">
    <property type="entry name" value="YdbH-like"/>
    <property type="match status" value="1"/>
</dbReference>
<gene>
    <name evidence="1" type="ORF">QO018_001286</name>
</gene>